<dbReference type="InterPro" id="IPR007175">
    <property type="entry name" value="Rpr2/Snm1/Rpp21"/>
</dbReference>
<feature type="compositionally biased region" description="Polar residues" evidence="1">
    <location>
        <begin position="145"/>
        <end position="168"/>
    </location>
</feature>
<reference evidence="3" key="1">
    <citation type="journal article" date="2015" name="Proc. Natl. Acad. Sci. U.S.A.">
        <title>Genome sequencing of adzuki bean (Vigna angularis) provides insight into high starch and low fat accumulation and domestication.</title>
        <authorList>
            <person name="Yang K."/>
            <person name="Tian Z."/>
            <person name="Chen C."/>
            <person name="Luo L."/>
            <person name="Zhao B."/>
            <person name="Wang Z."/>
            <person name="Yu L."/>
            <person name="Li Y."/>
            <person name="Sun Y."/>
            <person name="Li W."/>
            <person name="Chen Y."/>
            <person name="Li Y."/>
            <person name="Zhang Y."/>
            <person name="Ai D."/>
            <person name="Zhao J."/>
            <person name="Shang C."/>
            <person name="Ma Y."/>
            <person name="Wu B."/>
            <person name="Wang M."/>
            <person name="Gao L."/>
            <person name="Sun D."/>
            <person name="Zhang P."/>
            <person name="Guo F."/>
            <person name="Wang W."/>
            <person name="Li Y."/>
            <person name="Wang J."/>
            <person name="Varshney R.K."/>
            <person name="Wang J."/>
            <person name="Ling H.Q."/>
            <person name="Wan P."/>
        </authorList>
    </citation>
    <scope>NUCLEOTIDE SEQUENCE</scope>
    <source>
        <strain evidence="3">cv. Jingnong 6</strain>
    </source>
</reference>
<dbReference type="EMBL" id="CM003376">
    <property type="protein sequence ID" value="KOM44706.1"/>
    <property type="molecule type" value="Genomic_DNA"/>
</dbReference>
<dbReference type="Gramene" id="KOM44706">
    <property type="protein sequence ID" value="KOM44706"/>
    <property type="gene ID" value="LR48_Vigan06g001200"/>
</dbReference>
<dbReference type="Proteomes" id="UP000053144">
    <property type="component" value="Chromosome 6"/>
</dbReference>
<evidence type="ECO:0000256" key="1">
    <source>
        <dbReference type="SAM" id="MobiDB-lite"/>
    </source>
</evidence>
<dbReference type="STRING" id="3914.A0A0L9UPR4"/>
<feature type="compositionally biased region" description="Low complexity" evidence="1">
    <location>
        <begin position="122"/>
        <end position="134"/>
    </location>
</feature>
<sequence length="202" mass="22273">MGKKGGAKKSESVSHAPISLREEVTGKLQTKAASETKSKLRFEHLKNLAVWATTNDPPIHSLGAFYGHQFATFGESIGVPPDNSLIICQRCKTVLQPGFNSTVRIEKSKLKVRRKQKKSGAKTQSTSSSTNTKTLLEGKRRRQDSPLSNDIIKTTNMSGKGANPVSTSIKRRRKSWMSLKEIAQSKEHKNSQIGNLTIPVFL</sequence>
<gene>
    <name evidence="2" type="ORF">LR48_Vigan06g001200</name>
</gene>
<feature type="region of interest" description="Disordered" evidence="1">
    <location>
        <begin position="107"/>
        <end position="172"/>
    </location>
</feature>
<evidence type="ECO:0000313" key="2">
    <source>
        <dbReference type="EMBL" id="KOM44706.1"/>
    </source>
</evidence>
<protein>
    <submittedName>
        <fullName evidence="2">Uncharacterized protein</fullName>
    </submittedName>
</protein>
<dbReference type="AlphaFoldDB" id="A0A0L9UPR4"/>
<dbReference type="PANTHER" id="PTHR36072">
    <property type="entry name" value="OS01G0541600 PROTEIN"/>
    <property type="match status" value="1"/>
</dbReference>
<dbReference type="Pfam" id="PF04032">
    <property type="entry name" value="Rpr2"/>
    <property type="match status" value="1"/>
</dbReference>
<dbReference type="PANTHER" id="PTHR36072:SF2">
    <property type="entry name" value="OS01G0531000 PROTEIN"/>
    <property type="match status" value="1"/>
</dbReference>
<feature type="compositionally biased region" description="Basic residues" evidence="1">
    <location>
        <begin position="110"/>
        <end position="120"/>
    </location>
</feature>
<proteinExistence type="predicted"/>
<dbReference type="Gene3D" id="6.20.50.20">
    <property type="match status" value="1"/>
</dbReference>
<feature type="region of interest" description="Disordered" evidence="1">
    <location>
        <begin position="1"/>
        <end position="36"/>
    </location>
</feature>
<organism evidence="2 3">
    <name type="scientific">Phaseolus angularis</name>
    <name type="common">Azuki bean</name>
    <name type="synonym">Vigna angularis</name>
    <dbReference type="NCBI Taxonomy" id="3914"/>
    <lineage>
        <taxon>Eukaryota</taxon>
        <taxon>Viridiplantae</taxon>
        <taxon>Streptophyta</taxon>
        <taxon>Embryophyta</taxon>
        <taxon>Tracheophyta</taxon>
        <taxon>Spermatophyta</taxon>
        <taxon>Magnoliopsida</taxon>
        <taxon>eudicotyledons</taxon>
        <taxon>Gunneridae</taxon>
        <taxon>Pentapetalae</taxon>
        <taxon>rosids</taxon>
        <taxon>fabids</taxon>
        <taxon>Fabales</taxon>
        <taxon>Fabaceae</taxon>
        <taxon>Papilionoideae</taxon>
        <taxon>50 kb inversion clade</taxon>
        <taxon>NPAAA clade</taxon>
        <taxon>indigoferoid/millettioid clade</taxon>
        <taxon>Phaseoleae</taxon>
        <taxon>Vigna</taxon>
    </lineage>
</organism>
<name>A0A0L9UPR4_PHAAN</name>
<dbReference type="OMA" id="IICQRCK"/>
<accession>A0A0L9UPR4</accession>
<dbReference type="GO" id="GO:0006396">
    <property type="term" value="P:RNA processing"/>
    <property type="evidence" value="ECO:0007669"/>
    <property type="project" value="InterPro"/>
</dbReference>
<evidence type="ECO:0000313" key="3">
    <source>
        <dbReference type="Proteomes" id="UP000053144"/>
    </source>
</evidence>